<dbReference type="Gene3D" id="3.40.190.10">
    <property type="entry name" value="Periplasmic binding protein-like II"/>
    <property type="match status" value="2"/>
</dbReference>
<feature type="region of interest" description="Disordered" evidence="1">
    <location>
        <begin position="1"/>
        <end position="24"/>
    </location>
</feature>
<accession>B7KDV2</accession>
<dbReference type="PANTHER" id="PTHR35841:SF1">
    <property type="entry name" value="PHOSPHONATES-BINDING PERIPLASMIC PROTEIN"/>
    <property type="match status" value="1"/>
</dbReference>
<evidence type="ECO:0000313" key="3">
    <source>
        <dbReference type="Proteomes" id="UP000002384"/>
    </source>
</evidence>
<protein>
    <submittedName>
        <fullName evidence="2">ABC-type phosphate/phosphonate transport system periplasmic component-like protein</fullName>
    </submittedName>
</protein>
<dbReference type="eggNOG" id="COG3221">
    <property type="taxonomic scope" value="Bacteria"/>
</dbReference>
<proteinExistence type="predicted"/>
<gene>
    <name evidence="2" type="ordered locus">PCC7424_1974</name>
</gene>
<dbReference type="SUPFAM" id="SSF53850">
    <property type="entry name" value="Periplasmic binding protein-like II"/>
    <property type="match status" value="1"/>
</dbReference>
<dbReference type="KEGG" id="cyc:PCC7424_1974"/>
<organism evidence="2 3">
    <name type="scientific">Gloeothece citriformis (strain PCC 7424)</name>
    <name type="common">Cyanothece sp. (strain PCC 7424)</name>
    <dbReference type="NCBI Taxonomy" id="65393"/>
    <lineage>
        <taxon>Bacteria</taxon>
        <taxon>Bacillati</taxon>
        <taxon>Cyanobacteriota</taxon>
        <taxon>Cyanophyceae</taxon>
        <taxon>Oscillatoriophycideae</taxon>
        <taxon>Chroococcales</taxon>
        <taxon>Aphanothecaceae</taxon>
        <taxon>Gloeothece</taxon>
        <taxon>Gloeothece citriformis</taxon>
    </lineage>
</organism>
<dbReference type="PANTHER" id="PTHR35841">
    <property type="entry name" value="PHOSPHONATES-BINDING PERIPLASMIC PROTEIN"/>
    <property type="match status" value="1"/>
</dbReference>
<sequence length="295" mass="32555">MGLLGCSQNSSSPPNKGYSPTPSTATGKIVIADINKNASKKIQEFQPMADYLASHLTQFGIGTGEVKVAQDFETIANWLKTGEVDLYFDSPYPAMRISQMSGAKPILRRWKSRQGTYSGVIFIMANSKINSVKDLQGKMIAFEEPVSTSGYVLPLNILLKAGLKTVEKSSTEQLVLSDEVGYVFSNDDENTIQWVISGRVDAGAADDRAFNSIPAQSRQEMKILAQTDKVARQIVLVKPGMNPEKQAAIKSILINMDKTEAGKQVLETFEKTTKFDEYPVEADLKKLQEIYEKIN</sequence>
<evidence type="ECO:0000256" key="1">
    <source>
        <dbReference type="SAM" id="MobiDB-lite"/>
    </source>
</evidence>
<dbReference type="AlphaFoldDB" id="B7KDV2"/>
<keyword evidence="3" id="KW-1185">Reference proteome</keyword>
<dbReference type="Pfam" id="PF12974">
    <property type="entry name" value="Phosphonate-bd"/>
    <property type="match status" value="1"/>
</dbReference>
<dbReference type="Proteomes" id="UP000002384">
    <property type="component" value="Chromosome"/>
</dbReference>
<name>B7KDV2_GLOC7</name>
<reference evidence="3" key="1">
    <citation type="journal article" date="2011" name="MBio">
        <title>Novel metabolic attributes of the genus Cyanothece, comprising a group of unicellular nitrogen-fixing Cyanobacteria.</title>
        <authorList>
            <person name="Bandyopadhyay A."/>
            <person name="Elvitigala T."/>
            <person name="Welsh E."/>
            <person name="Stockel J."/>
            <person name="Liberton M."/>
            <person name="Min H."/>
            <person name="Sherman L.A."/>
            <person name="Pakrasi H.B."/>
        </authorList>
    </citation>
    <scope>NUCLEOTIDE SEQUENCE [LARGE SCALE GENOMIC DNA]</scope>
    <source>
        <strain evidence="3">PCC 7424</strain>
    </source>
</reference>
<dbReference type="HOGENOM" id="CLU_075317_0_0_3"/>
<dbReference type="EMBL" id="CP001291">
    <property type="protein sequence ID" value="ACK70404.1"/>
    <property type="molecule type" value="Genomic_DNA"/>
</dbReference>
<evidence type="ECO:0000313" key="2">
    <source>
        <dbReference type="EMBL" id="ACK70404.1"/>
    </source>
</evidence>
<dbReference type="STRING" id="65393.PCC7424_1974"/>